<name>A0AAN6UAY4_9PEZI</name>
<comment type="caution">
    <text evidence="2">The sequence shown here is derived from an EMBL/GenBank/DDBJ whole genome shotgun (WGS) entry which is preliminary data.</text>
</comment>
<dbReference type="RefSeq" id="XP_062651992.1">
    <property type="nucleotide sequence ID" value="XM_062797559.1"/>
</dbReference>
<reference evidence="2" key="2">
    <citation type="submission" date="2023-05" db="EMBL/GenBank/DDBJ databases">
        <authorList>
            <consortium name="Lawrence Berkeley National Laboratory"/>
            <person name="Steindorff A."/>
            <person name="Hensen N."/>
            <person name="Bonometti L."/>
            <person name="Westerberg I."/>
            <person name="Brannstrom I.O."/>
            <person name="Guillou S."/>
            <person name="Cros-Aarteil S."/>
            <person name="Calhoun S."/>
            <person name="Haridas S."/>
            <person name="Kuo A."/>
            <person name="Mondo S."/>
            <person name="Pangilinan J."/>
            <person name="Riley R."/>
            <person name="Labutti K."/>
            <person name="Andreopoulos B."/>
            <person name="Lipzen A."/>
            <person name="Chen C."/>
            <person name="Yanf M."/>
            <person name="Daum C."/>
            <person name="Ng V."/>
            <person name="Clum A."/>
            <person name="Ohm R."/>
            <person name="Martin F."/>
            <person name="Silar P."/>
            <person name="Natvig D."/>
            <person name="Lalanne C."/>
            <person name="Gautier V."/>
            <person name="Ament-Velasquez S.L."/>
            <person name="Kruys A."/>
            <person name="Hutchinson M.I."/>
            <person name="Powell A.J."/>
            <person name="Barry K."/>
            <person name="Miller A.N."/>
            <person name="Grigoriev I.V."/>
            <person name="Debuchy R."/>
            <person name="Gladieux P."/>
            <person name="Thoren M.H."/>
            <person name="Johannesson H."/>
        </authorList>
    </citation>
    <scope>NUCLEOTIDE SEQUENCE</scope>
    <source>
        <strain evidence="2">CBS 731.68</strain>
    </source>
</reference>
<accession>A0AAN6UAY4</accession>
<evidence type="ECO:0000256" key="1">
    <source>
        <dbReference type="SAM" id="Phobius"/>
    </source>
</evidence>
<protein>
    <submittedName>
        <fullName evidence="2">Uncharacterized protein</fullName>
    </submittedName>
</protein>
<evidence type="ECO:0000313" key="2">
    <source>
        <dbReference type="EMBL" id="KAK4128221.1"/>
    </source>
</evidence>
<dbReference type="Proteomes" id="UP001302602">
    <property type="component" value="Unassembled WGS sequence"/>
</dbReference>
<gene>
    <name evidence="2" type="ORF">N657DRAFT_8506</name>
</gene>
<proteinExistence type="predicted"/>
<dbReference type="EMBL" id="MU853223">
    <property type="protein sequence ID" value="KAK4128221.1"/>
    <property type="molecule type" value="Genomic_DNA"/>
</dbReference>
<keyword evidence="3" id="KW-1185">Reference proteome</keyword>
<dbReference type="GeneID" id="87834338"/>
<organism evidence="2 3">
    <name type="scientific">Parathielavia appendiculata</name>
    <dbReference type="NCBI Taxonomy" id="2587402"/>
    <lineage>
        <taxon>Eukaryota</taxon>
        <taxon>Fungi</taxon>
        <taxon>Dikarya</taxon>
        <taxon>Ascomycota</taxon>
        <taxon>Pezizomycotina</taxon>
        <taxon>Sordariomycetes</taxon>
        <taxon>Sordariomycetidae</taxon>
        <taxon>Sordariales</taxon>
        <taxon>Chaetomiaceae</taxon>
        <taxon>Parathielavia</taxon>
    </lineage>
</organism>
<keyword evidence="1" id="KW-0812">Transmembrane</keyword>
<reference evidence="2" key="1">
    <citation type="journal article" date="2023" name="Mol. Phylogenet. Evol.">
        <title>Genome-scale phylogeny and comparative genomics of the fungal order Sordariales.</title>
        <authorList>
            <person name="Hensen N."/>
            <person name="Bonometti L."/>
            <person name="Westerberg I."/>
            <person name="Brannstrom I.O."/>
            <person name="Guillou S."/>
            <person name="Cros-Aarteil S."/>
            <person name="Calhoun S."/>
            <person name="Haridas S."/>
            <person name="Kuo A."/>
            <person name="Mondo S."/>
            <person name="Pangilinan J."/>
            <person name="Riley R."/>
            <person name="LaButti K."/>
            <person name="Andreopoulos B."/>
            <person name="Lipzen A."/>
            <person name="Chen C."/>
            <person name="Yan M."/>
            <person name="Daum C."/>
            <person name="Ng V."/>
            <person name="Clum A."/>
            <person name="Steindorff A."/>
            <person name="Ohm R.A."/>
            <person name="Martin F."/>
            <person name="Silar P."/>
            <person name="Natvig D.O."/>
            <person name="Lalanne C."/>
            <person name="Gautier V."/>
            <person name="Ament-Velasquez S.L."/>
            <person name="Kruys A."/>
            <person name="Hutchinson M.I."/>
            <person name="Powell A.J."/>
            <person name="Barry K."/>
            <person name="Miller A.N."/>
            <person name="Grigoriev I.V."/>
            <person name="Debuchy R."/>
            <person name="Gladieux P."/>
            <person name="Hiltunen Thoren M."/>
            <person name="Johannesson H."/>
        </authorList>
    </citation>
    <scope>NUCLEOTIDE SEQUENCE</scope>
    <source>
        <strain evidence="2">CBS 731.68</strain>
    </source>
</reference>
<keyword evidence="1" id="KW-0472">Membrane</keyword>
<evidence type="ECO:0000313" key="3">
    <source>
        <dbReference type="Proteomes" id="UP001302602"/>
    </source>
</evidence>
<feature type="transmembrane region" description="Helical" evidence="1">
    <location>
        <begin position="117"/>
        <end position="134"/>
    </location>
</feature>
<dbReference type="AlphaFoldDB" id="A0AAN6UAY4"/>
<sequence length="246" mass="26920">MRKGETVCKQNLVPIIVVTPYPETSSSRRWGPNVRSKVTVVSRILRTSEFVGQCFVYMLTLTPNNSNIFAPELGTGIRENKRRQNTDANSISSSLPHVGSAILCRALEPLSVFCPSFALPLVILYLSISFGLLCRSAAGSGKARGIGSGALELPLFSKPPQVQFAGFNFLNKSNLFQATLLVIARIGPRQEQLCRLHRRCRCGKGSSGRHRTLQRGFLQGSWLPGCLSRSATQPSFFFIAASSARC</sequence>
<keyword evidence="1" id="KW-1133">Transmembrane helix</keyword>